<dbReference type="InterPro" id="IPR029063">
    <property type="entry name" value="SAM-dependent_MTases_sf"/>
</dbReference>
<evidence type="ECO:0000313" key="3">
    <source>
        <dbReference type="Proteomes" id="UP000282087"/>
    </source>
</evidence>
<protein>
    <recommendedName>
        <fullName evidence="5">Calmodulin-lysine N-methyltransferase</fullName>
    </recommendedName>
</protein>
<organism evidence="1 3">
    <name type="scientific">Peronospora effusa</name>
    <dbReference type="NCBI Taxonomy" id="542832"/>
    <lineage>
        <taxon>Eukaryota</taxon>
        <taxon>Sar</taxon>
        <taxon>Stramenopiles</taxon>
        <taxon>Oomycota</taxon>
        <taxon>Peronosporomycetes</taxon>
        <taxon>Peronosporales</taxon>
        <taxon>Peronosporaceae</taxon>
        <taxon>Peronospora</taxon>
    </lineage>
</organism>
<gene>
    <name evidence="2" type="ORF">DD237_007625</name>
    <name evidence="1" type="ORF">DD238_007033</name>
</gene>
<keyword evidence="3" id="KW-1185">Reference proteome</keyword>
<dbReference type="AlphaFoldDB" id="A0A3M6VS58"/>
<evidence type="ECO:0008006" key="5">
    <source>
        <dbReference type="Google" id="ProtNLM"/>
    </source>
</evidence>
<name>A0A3M6VS58_9STRA</name>
<evidence type="ECO:0000313" key="2">
    <source>
        <dbReference type="EMBL" id="RQM12887.1"/>
    </source>
</evidence>
<evidence type="ECO:0000313" key="1">
    <source>
        <dbReference type="EMBL" id="RMX68406.1"/>
    </source>
</evidence>
<dbReference type="Gene3D" id="3.40.50.150">
    <property type="entry name" value="Vaccinia Virus protein VP39"/>
    <property type="match status" value="1"/>
</dbReference>
<dbReference type="Proteomes" id="UP000282087">
    <property type="component" value="Unassembled WGS sequence"/>
</dbReference>
<dbReference type="PANTHER" id="PTHR14614:SF104">
    <property type="entry name" value="N-METHYLTRANSFERASE, PUTATIVE (AFU_ORTHOLOGUE AFUA_1G17750)-RELATED"/>
    <property type="match status" value="1"/>
</dbReference>
<dbReference type="EMBL" id="QKXF01000301">
    <property type="protein sequence ID" value="RQM12887.1"/>
    <property type="molecule type" value="Genomic_DNA"/>
</dbReference>
<dbReference type="VEuPathDB" id="FungiDB:DD237_007625"/>
<reference evidence="3 4" key="1">
    <citation type="submission" date="2018-06" db="EMBL/GenBank/DDBJ databases">
        <title>Comparative genomics of downy mildews reveals potential adaptations to biotrophy.</title>
        <authorList>
            <person name="Fletcher K."/>
            <person name="Klosterman S.J."/>
            <person name="Derevnina L."/>
            <person name="Martin F."/>
            <person name="Koike S."/>
            <person name="Reyes Chin-Wo S."/>
            <person name="Mou B."/>
            <person name="Michelmore R."/>
        </authorList>
    </citation>
    <scope>NUCLEOTIDE SEQUENCE [LARGE SCALE GENOMIC DNA]</scope>
    <source>
        <strain evidence="2 4">R13</strain>
        <strain evidence="1 3">R14</strain>
    </source>
</reference>
<accession>A0A3M6VS58</accession>
<dbReference type="EMBL" id="QLLG01000072">
    <property type="protein sequence ID" value="RMX68406.1"/>
    <property type="molecule type" value="Genomic_DNA"/>
</dbReference>
<dbReference type="Proteomes" id="UP000286097">
    <property type="component" value="Unassembled WGS sequence"/>
</dbReference>
<proteinExistence type="predicted"/>
<evidence type="ECO:0000313" key="4">
    <source>
        <dbReference type="Proteomes" id="UP000286097"/>
    </source>
</evidence>
<dbReference type="PANTHER" id="PTHR14614">
    <property type="entry name" value="HEPATOCELLULAR CARCINOMA-ASSOCIATED ANTIGEN"/>
    <property type="match status" value="1"/>
</dbReference>
<dbReference type="InterPro" id="IPR019410">
    <property type="entry name" value="Methyltransf_16"/>
</dbReference>
<comment type="caution">
    <text evidence="1">The sequence shown here is derived from an EMBL/GenBank/DDBJ whole genome shotgun (WGS) entry which is preliminary data.</text>
</comment>
<dbReference type="GO" id="GO:0005737">
    <property type="term" value="C:cytoplasm"/>
    <property type="evidence" value="ECO:0007669"/>
    <property type="project" value="TreeGrafter"/>
</dbReference>
<sequence>MDGLEDNIVGSLFLQHGEDNGYNPEDFIQEIDVDDITPHFRISVADDDGGIPGSLFACAVWNGAVGGMSQQLYFLIAIIRLFIAIHFARYPNLVKGRTVVEFGAASALPSLVALHFGAKMAVMTGETWLLCFSLGFYHVVTGSSFCLDYPNELLLKNIASNIHRNESLLGNGRHEVCGHLWGSDTAGLLRCLDESQCVKTSMSEGEDLRRMDVKTRFDVAVVAECLWLHHLHEDLLKSIDSCLTPCGKAFVSFAHHVPGHEQNDLSFFTKAKKLYGFNAVHLDTLASPHVFNADLFVDQYLYVLTRSNENSSN</sequence>